<evidence type="ECO:0000313" key="8">
    <source>
        <dbReference type="Proteomes" id="UP000289996"/>
    </source>
</evidence>
<dbReference type="GO" id="GO:0008234">
    <property type="term" value="F:cysteine-type peptidase activity"/>
    <property type="evidence" value="ECO:0007669"/>
    <property type="project" value="UniProtKB-KW"/>
</dbReference>
<dbReference type="PANTHER" id="PTHR47359:SF3">
    <property type="entry name" value="NLP_P60 DOMAIN-CONTAINING PROTEIN-RELATED"/>
    <property type="match status" value="1"/>
</dbReference>
<feature type="domain" description="NlpC/P60" evidence="6">
    <location>
        <begin position="1192"/>
        <end position="1319"/>
    </location>
</feature>
<protein>
    <submittedName>
        <fullName evidence="7">Phage tail tape measure protein [Lactobacillus brevis]</fullName>
    </submittedName>
</protein>
<proteinExistence type="inferred from homology"/>
<comment type="similarity">
    <text evidence="1">Belongs to the peptidase C40 family.</text>
</comment>
<dbReference type="Pfam" id="PF20155">
    <property type="entry name" value="TMP_3"/>
    <property type="match status" value="1"/>
</dbReference>
<dbReference type="InterPro" id="IPR051794">
    <property type="entry name" value="PG_Endopeptidase_C40"/>
</dbReference>
<keyword evidence="8" id="KW-1185">Reference proteome</keyword>
<accession>A0A660E263</accession>
<dbReference type="SUPFAM" id="SSF57997">
    <property type="entry name" value="Tropomyosin"/>
    <property type="match status" value="1"/>
</dbReference>
<evidence type="ECO:0000256" key="1">
    <source>
        <dbReference type="ARBA" id="ARBA00007074"/>
    </source>
</evidence>
<dbReference type="Proteomes" id="UP000289996">
    <property type="component" value="Unassembled WGS sequence"/>
</dbReference>
<dbReference type="RefSeq" id="WP_130852341.1">
    <property type="nucleotide sequence ID" value="NZ_UYIG01000174.1"/>
</dbReference>
<dbReference type="OrthoDB" id="2137849at2"/>
<evidence type="ECO:0000256" key="4">
    <source>
        <dbReference type="ARBA" id="ARBA00022807"/>
    </source>
</evidence>
<dbReference type="PROSITE" id="PS51935">
    <property type="entry name" value="NLPC_P60"/>
    <property type="match status" value="1"/>
</dbReference>
<dbReference type="GO" id="GO:0006508">
    <property type="term" value="P:proteolysis"/>
    <property type="evidence" value="ECO:0007669"/>
    <property type="project" value="UniProtKB-KW"/>
</dbReference>
<organism evidence="7 8">
    <name type="scientific">Lactiplantibacillus mudanjiangensis</name>
    <dbReference type="NCBI Taxonomy" id="1296538"/>
    <lineage>
        <taxon>Bacteria</taxon>
        <taxon>Bacillati</taxon>
        <taxon>Bacillota</taxon>
        <taxon>Bacilli</taxon>
        <taxon>Lactobacillales</taxon>
        <taxon>Lactobacillaceae</taxon>
        <taxon>Lactiplantibacillus</taxon>
    </lineage>
</organism>
<keyword evidence="2" id="KW-0645">Protease</keyword>
<dbReference type="PANTHER" id="PTHR47359">
    <property type="entry name" value="PEPTIDOGLYCAN DL-ENDOPEPTIDASE CWLO"/>
    <property type="match status" value="1"/>
</dbReference>
<dbReference type="Gene3D" id="1.20.120.20">
    <property type="entry name" value="Apolipoprotein"/>
    <property type="match status" value="1"/>
</dbReference>
<keyword evidence="3" id="KW-0378">Hydrolase</keyword>
<dbReference type="EMBL" id="UYIG01000174">
    <property type="protein sequence ID" value="VDG30216.1"/>
    <property type="molecule type" value="Genomic_DNA"/>
</dbReference>
<dbReference type="Gene3D" id="3.90.1720.10">
    <property type="entry name" value="endopeptidase domain like (from Nostoc punctiforme)"/>
    <property type="match status" value="1"/>
</dbReference>
<dbReference type="InterPro" id="IPR000064">
    <property type="entry name" value="NLP_P60_dom"/>
</dbReference>
<reference evidence="7 8" key="1">
    <citation type="submission" date="2018-11" db="EMBL/GenBank/DDBJ databases">
        <authorList>
            <person name="Wuyts S."/>
        </authorList>
    </citation>
    <scope>NUCLEOTIDE SEQUENCE [LARGE SCALE GENOMIC DNA]</scope>
    <source>
        <strain evidence="7">Lactobacillus mudanjiangensis AMBF249</strain>
    </source>
</reference>
<dbReference type="InterPro" id="IPR038765">
    <property type="entry name" value="Papain-like_cys_pep_sf"/>
</dbReference>
<dbReference type="SUPFAM" id="SSF54001">
    <property type="entry name" value="Cysteine proteinases"/>
    <property type="match status" value="1"/>
</dbReference>
<evidence type="ECO:0000256" key="3">
    <source>
        <dbReference type="ARBA" id="ARBA00022801"/>
    </source>
</evidence>
<sequence>MTKVSNTMATEVKLDTVSAASSLKTLSNAIKASTSAWKANEVSLKSSGDYLKAAEAKYKGIGETIGVVQDKVTKLREKQQSLDTSTKEGSEQYSKLSTQLAQTENKLASLTAQQSRAKSSMEYYKSGLGDLQKSFKSVNEVTNSYVERLQAEGKEAEAQKARLGGLSNSVDNLGKQYKVQSDELARIKKESGEASDAYKQQEIRLNKTATTLAKTTKEQQELDKTFKSQNMGFFGRSLETIKGKLGGVKKESKETGESVKHIGMGFALGSAISNGASQAFGWLKGVTQQGYELAEAGGVIKKQWTNLGLSNGTATKMTAQIGDIRGKANMAGGAIDAMQKKFYATTNSATKARALTEVLASYGSAAGKSGDEIAQMSQGVAKLSGSAKVTSSLFQRTFGKVPELQKAIITSSGMSTSAFNKALAAGKITGTQLQAYMVKASKTSGKAWDEFSETSKGKLASLQGTYTNLKVAFAKPLTAGVEEAIDSITKKKGKLDAVKTSLTALVTKAGAKTGQYIGKFIKFLVNNQKAISTFAGSLISIVSSLGKGVWDVVAGAIKAIGGHSKDASKGLSGVAKATQTIASHKKGIEDVGKAIAIAFAVGKIVKFVSLISDVIRITKLWTAAQWLFNVALDANPIGIAVVAIGALAAGFYEAYKHIKPFRDAVNGVASAIGKWAKGTFKSAEKALSSFGKTVKNVMKGIGEFFTGKLGWEQAISHAIGKMTSSAKKAFKPVSNVFKSFIKGIQGIFKGFGKILEIILIAPLALEVGIAIKTWQKIKKPVMSVVNAIKSGVSKGFKAVAKVVSNVWKGITSTTKKAWNSVYKYVISPVTKVYKAVTKYIGKLVTKTISKAWKTIKSLTHSSWLLVQKYIVKPVEYIWKIIQKYIIKNFVKGITKTWDILKDLTHDAWLLIKKYTVNPVISAYKTVSKWINKLLNTITNVLGSIKKVWNGIWNSISDTFKGIWKNIKSIAQNGINDVISILNTGIGGIDSVIHAFGGKKKAIGTISKVHLATGTGVFSDQRKAITKPTMAVLNDGNDSPETGNKEILVHPNGMGELIHGRNVMRFLEPGAEVMNASESKLFMGMQGVTHFAKGSNNWFGNIMSGIGSGIGDVTGWVVKKAAGLKKFFTTAEKIIAHPIKSLDSMFNYTKAGAGVVEDITKGMFNNVKKQAANWWSSLWSMVDLDGDGGATGSGTRKKFIEEAMKLSKRANYKYSETKGRLGPNYYDCSGLVYEALKHIGVTLSGSTTVPEYNSTHSVSWGKAVPGDLAFWGAGGTDHVGIVTSTNGAGRMWNAENPTDGIKSNVIKGFMGGFAGLRRIAQLNGGKGDDSSSKKGTGNTKDIKSQVGSGFFKFMHKLADMFGDNSSNTGSSAKPTGDHMHWLKQAGIPTSDYGMYNYIITKESGWNPKATNSGSGAYGLPQSLPASKMARSGSDWKTNPITQLKWMKWYVNDGNYHSIRQAYNHEKSIGWYANGGISRFAKLAHISEGNKTESIVPWDITKRARAYQVMDTTMKEFAKTDKPQQSTTQSTQAIDLSELIKQGKEIIGLMAELISGQQNPVPAVVSANDIYSGYNQVKTKKSLSKNLGRGYVNGIQ</sequence>
<gene>
    <name evidence="7" type="ORF">MUDAN_MDHGFNIF_01769</name>
</gene>
<dbReference type="InterPro" id="IPR023346">
    <property type="entry name" value="Lysozyme-like_dom_sf"/>
</dbReference>
<keyword evidence="5" id="KW-0175">Coiled coil</keyword>
<evidence type="ECO:0000256" key="2">
    <source>
        <dbReference type="ARBA" id="ARBA00022670"/>
    </source>
</evidence>
<feature type="coiled-coil region" evidence="5">
    <location>
        <begin position="93"/>
        <end position="120"/>
    </location>
</feature>
<name>A0A660E263_9LACO</name>
<evidence type="ECO:0000256" key="5">
    <source>
        <dbReference type="SAM" id="Coils"/>
    </source>
</evidence>
<dbReference type="SUPFAM" id="SSF53955">
    <property type="entry name" value="Lysozyme-like"/>
    <property type="match status" value="1"/>
</dbReference>
<dbReference type="Gene3D" id="1.10.287.1490">
    <property type="match status" value="1"/>
</dbReference>
<evidence type="ECO:0000313" key="7">
    <source>
        <dbReference type="EMBL" id="VDG30216.1"/>
    </source>
</evidence>
<evidence type="ECO:0000259" key="6">
    <source>
        <dbReference type="PROSITE" id="PS51935"/>
    </source>
</evidence>
<feature type="coiled-coil region" evidence="5">
    <location>
        <begin position="146"/>
        <end position="190"/>
    </location>
</feature>
<dbReference type="Pfam" id="PF00877">
    <property type="entry name" value="NLPC_P60"/>
    <property type="match status" value="1"/>
</dbReference>
<dbReference type="InterPro" id="IPR013491">
    <property type="entry name" value="Tape_meas_N"/>
</dbReference>
<keyword evidence="4" id="KW-0788">Thiol protease</keyword>